<dbReference type="GO" id="GO:0008146">
    <property type="term" value="F:sulfotransferase activity"/>
    <property type="evidence" value="ECO:0007669"/>
    <property type="project" value="InterPro"/>
</dbReference>
<evidence type="ECO:0000313" key="4">
    <source>
        <dbReference type="EMBL" id="CAB3228662.1"/>
    </source>
</evidence>
<sequence>MGEANLSFPYDFKELEPEEKTKLLKAYKTSEPDHKFDFVSIGPKKYKQLRTYCQDAANIYNMPVRSSDIFVISHQRSGTTMTQEIVWLLDNNFDYAEAKAKALHERFPFLEFFTYFDQKWEEDFLQSTDDKRKALELIESIARPITGKLLTLPSPRYIKTHIPLSLLPPGLLDTAKVVYVARDPRDVAVSSYHLYRLYKVMNFPGTFKEFWGLFVQDLVNRTPIFEHMKEAWNLRHHKNMLFLFFEELVKDLPASIQRIADFLGKEVSIEQMNKLCDHLSIENFSKNEAVNYHSLRELGLLASDEQFVRKGKSGGWREYFDKEMEQQAEQWIAANLRDTDLRFAQ</sequence>
<dbReference type="InterPro" id="IPR027417">
    <property type="entry name" value="P-loop_NTPase"/>
</dbReference>
<dbReference type="PANTHER" id="PTHR11783">
    <property type="entry name" value="SULFOTRANSFERASE SULT"/>
    <property type="match status" value="1"/>
</dbReference>
<accession>A0A8S0Z8Q3</accession>
<organism evidence="4 5">
    <name type="scientific">Arctia plantaginis</name>
    <name type="common">Wood tiger moth</name>
    <name type="synonym">Phalaena plantaginis</name>
    <dbReference type="NCBI Taxonomy" id="874455"/>
    <lineage>
        <taxon>Eukaryota</taxon>
        <taxon>Metazoa</taxon>
        <taxon>Ecdysozoa</taxon>
        <taxon>Arthropoda</taxon>
        <taxon>Hexapoda</taxon>
        <taxon>Insecta</taxon>
        <taxon>Pterygota</taxon>
        <taxon>Neoptera</taxon>
        <taxon>Endopterygota</taxon>
        <taxon>Lepidoptera</taxon>
        <taxon>Glossata</taxon>
        <taxon>Ditrysia</taxon>
        <taxon>Noctuoidea</taxon>
        <taxon>Erebidae</taxon>
        <taxon>Arctiinae</taxon>
        <taxon>Arctia</taxon>
    </lineage>
</organism>
<feature type="domain" description="Sulfotransferase" evidence="3">
    <location>
        <begin position="67"/>
        <end position="339"/>
    </location>
</feature>
<keyword evidence="2" id="KW-0808">Transferase</keyword>
<dbReference type="SUPFAM" id="SSF52540">
    <property type="entry name" value="P-loop containing nucleoside triphosphate hydrolases"/>
    <property type="match status" value="1"/>
</dbReference>
<protein>
    <recommendedName>
        <fullName evidence="3">Sulfotransferase domain-containing protein</fullName>
    </recommendedName>
</protein>
<dbReference type="Pfam" id="PF00685">
    <property type="entry name" value="Sulfotransfer_1"/>
    <property type="match status" value="1"/>
</dbReference>
<name>A0A8S0Z8Q3_ARCPL</name>
<evidence type="ECO:0000313" key="5">
    <source>
        <dbReference type="Proteomes" id="UP000494256"/>
    </source>
</evidence>
<comment type="caution">
    <text evidence="4">The sequence shown here is derived from an EMBL/GenBank/DDBJ whole genome shotgun (WGS) entry which is preliminary data.</text>
</comment>
<dbReference type="OrthoDB" id="1078367at2759"/>
<evidence type="ECO:0000256" key="1">
    <source>
        <dbReference type="ARBA" id="ARBA00005771"/>
    </source>
</evidence>
<proteinExistence type="inferred from homology"/>
<dbReference type="AlphaFoldDB" id="A0A8S0Z8Q3"/>
<evidence type="ECO:0000256" key="2">
    <source>
        <dbReference type="ARBA" id="ARBA00022679"/>
    </source>
</evidence>
<dbReference type="EMBL" id="CADEBD010000283">
    <property type="protein sequence ID" value="CAB3228662.1"/>
    <property type="molecule type" value="Genomic_DNA"/>
</dbReference>
<dbReference type="Proteomes" id="UP000494256">
    <property type="component" value="Unassembled WGS sequence"/>
</dbReference>
<dbReference type="InterPro" id="IPR000863">
    <property type="entry name" value="Sulfotransferase_dom"/>
</dbReference>
<dbReference type="Gene3D" id="3.40.50.300">
    <property type="entry name" value="P-loop containing nucleotide triphosphate hydrolases"/>
    <property type="match status" value="1"/>
</dbReference>
<reference evidence="4 5" key="1">
    <citation type="submission" date="2020-04" db="EMBL/GenBank/DDBJ databases">
        <authorList>
            <person name="Wallbank WR R."/>
            <person name="Pardo Diaz C."/>
            <person name="Kozak K."/>
            <person name="Martin S."/>
            <person name="Jiggins C."/>
            <person name="Moest M."/>
            <person name="Warren A I."/>
            <person name="Byers J.R.P. K."/>
            <person name="Montejo-Kovacevich G."/>
            <person name="Yen C E."/>
        </authorList>
    </citation>
    <scope>NUCLEOTIDE SEQUENCE [LARGE SCALE GENOMIC DNA]</scope>
</reference>
<comment type="similarity">
    <text evidence="1">Belongs to the sulfotransferase 1 family.</text>
</comment>
<gene>
    <name evidence="4" type="ORF">APLA_LOCUS3617</name>
</gene>
<evidence type="ECO:0000259" key="3">
    <source>
        <dbReference type="Pfam" id="PF00685"/>
    </source>
</evidence>